<dbReference type="Proteomes" id="UP001369082">
    <property type="component" value="Unassembled WGS sequence"/>
</dbReference>
<evidence type="ECO:0000313" key="4">
    <source>
        <dbReference type="Proteomes" id="UP001369082"/>
    </source>
</evidence>
<gene>
    <name evidence="3" type="ORF">V6256_09755</name>
</gene>
<dbReference type="PANTHER" id="PTHR42954">
    <property type="entry name" value="FE(2+) TRANSPORT PROTEIN A"/>
    <property type="match status" value="1"/>
</dbReference>
<evidence type="ECO:0000259" key="2">
    <source>
        <dbReference type="SMART" id="SM00899"/>
    </source>
</evidence>
<accession>A0ABU9GRE7</accession>
<dbReference type="SUPFAM" id="SSF50037">
    <property type="entry name" value="C-terminal domain of transcriptional repressors"/>
    <property type="match status" value="1"/>
</dbReference>
<feature type="domain" description="Ferrous iron transporter FeoA-like" evidence="2">
    <location>
        <begin position="1"/>
        <end position="74"/>
    </location>
</feature>
<dbReference type="InterPro" id="IPR038157">
    <property type="entry name" value="FeoA_core_dom"/>
</dbReference>
<dbReference type="InterPro" id="IPR052713">
    <property type="entry name" value="FeoA"/>
</dbReference>
<dbReference type="Pfam" id="PF04023">
    <property type="entry name" value="FeoA"/>
    <property type="match status" value="1"/>
</dbReference>
<keyword evidence="4" id="KW-1185">Reference proteome</keyword>
<dbReference type="Gene3D" id="2.30.30.90">
    <property type="match status" value="1"/>
</dbReference>
<dbReference type="PANTHER" id="PTHR42954:SF2">
    <property type="entry name" value="FE(2+) TRANSPORT PROTEIN A"/>
    <property type="match status" value="1"/>
</dbReference>
<dbReference type="EMBL" id="JBAKAZ010000033">
    <property type="protein sequence ID" value="MEL0629893.1"/>
    <property type="molecule type" value="Genomic_DNA"/>
</dbReference>
<evidence type="ECO:0000313" key="3">
    <source>
        <dbReference type="EMBL" id="MEL0629893.1"/>
    </source>
</evidence>
<keyword evidence="1" id="KW-0408">Iron</keyword>
<sequence length="76" mass="8358">MVLSELKVGQSASIIHFNSIEPVMRKKLLNLGFLPKAKVELMRVAPLGDPLSIRCANSSIALRKSVANKINVECLR</sequence>
<proteinExistence type="predicted"/>
<dbReference type="InterPro" id="IPR007167">
    <property type="entry name" value="Fe-transptr_FeoA-like"/>
</dbReference>
<name>A0ABU9GRE7_9GAMM</name>
<reference evidence="3 4" key="1">
    <citation type="submission" date="2024-02" db="EMBL/GenBank/DDBJ databases">
        <title>Bacteria isolated from the canopy kelp, Nereocystis luetkeana.</title>
        <authorList>
            <person name="Pfister C.A."/>
            <person name="Younker I.T."/>
            <person name="Light S.H."/>
        </authorList>
    </citation>
    <scope>NUCLEOTIDE SEQUENCE [LARGE SCALE GENOMIC DNA]</scope>
    <source>
        <strain evidence="3 4">TI.1.05</strain>
    </source>
</reference>
<dbReference type="InterPro" id="IPR008988">
    <property type="entry name" value="Transcriptional_repressor_C"/>
</dbReference>
<evidence type="ECO:0000256" key="1">
    <source>
        <dbReference type="ARBA" id="ARBA00023004"/>
    </source>
</evidence>
<protein>
    <submittedName>
        <fullName evidence="3">FeoA family protein</fullName>
    </submittedName>
</protein>
<dbReference type="SMART" id="SM00899">
    <property type="entry name" value="FeoA"/>
    <property type="match status" value="1"/>
</dbReference>
<dbReference type="RefSeq" id="WP_341598026.1">
    <property type="nucleotide sequence ID" value="NZ_JBAKAZ010000033.1"/>
</dbReference>
<comment type="caution">
    <text evidence="3">The sequence shown here is derived from an EMBL/GenBank/DDBJ whole genome shotgun (WGS) entry which is preliminary data.</text>
</comment>
<organism evidence="3 4">
    <name type="scientific">Psychromonas aquatilis</name>
    <dbReference type="NCBI Taxonomy" id="2005072"/>
    <lineage>
        <taxon>Bacteria</taxon>
        <taxon>Pseudomonadati</taxon>
        <taxon>Pseudomonadota</taxon>
        <taxon>Gammaproteobacteria</taxon>
        <taxon>Alteromonadales</taxon>
        <taxon>Psychromonadaceae</taxon>
        <taxon>Psychromonas</taxon>
    </lineage>
</organism>